<sequence>MNKINRKLEYALMALKYMSQKIPGELTTAKEVSDSFHTPFDATARVMQQMAQKGGILRAEYGANGGYQITKDLAKVSIHDLVEVIEGPTALVKCLHKEAPCEIQGTCNIVSPITALNHRLTDFYKSLSLKELLVERVAMPAKKSSEAVAHG</sequence>
<dbReference type="Pfam" id="PF02082">
    <property type="entry name" value="Rrf2"/>
    <property type="match status" value="1"/>
</dbReference>
<dbReference type="RefSeq" id="WP_088566611.1">
    <property type="nucleotide sequence ID" value="NZ_CP020946.1"/>
</dbReference>
<proteinExistence type="predicted"/>
<dbReference type="InterPro" id="IPR036388">
    <property type="entry name" value="WH-like_DNA-bd_sf"/>
</dbReference>
<dbReference type="Proteomes" id="UP000197003">
    <property type="component" value="Chromosome"/>
</dbReference>
<dbReference type="OrthoDB" id="9811705at2"/>
<evidence type="ECO:0000313" key="2">
    <source>
        <dbReference type="Proteomes" id="UP000197003"/>
    </source>
</evidence>
<gene>
    <name evidence="1" type="ORF">B9G79_17390</name>
</gene>
<dbReference type="PANTHER" id="PTHR33221:SF15">
    <property type="entry name" value="HTH-TYPE TRANSCRIPTIONAL REGULATOR YWGB-RELATED"/>
    <property type="match status" value="1"/>
</dbReference>
<dbReference type="GO" id="GO:0003700">
    <property type="term" value="F:DNA-binding transcription factor activity"/>
    <property type="evidence" value="ECO:0007669"/>
    <property type="project" value="TreeGrafter"/>
</dbReference>
<dbReference type="AlphaFoldDB" id="A0A1Z3NCL8"/>
<reference evidence="1 2" key="1">
    <citation type="submission" date="2017-04" db="EMBL/GenBank/DDBJ databases">
        <title>Whole genome sequence of Bdellovibrio bacteriovorus strain SSB218315.</title>
        <authorList>
            <person name="Oyedara O."/>
            <person name="Rodriguez-Perez M.A."/>
        </authorList>
    </citation>
    <scope>NUCLEOTIDE SEQUENCE [LARGE SCALE GENOMIC DNA]</scope>
    <source>
        <strain evidence="1 2">SSB218315</strain>
    </source>
</reference>
<dbReference type="PROSITE" id="PS51197">
    <property type="entry name" value="HTH_RRF2_2"/>
    <property type="match status" value="1"/>
</dbReference>
<dbReference type="InterPro" id="IPR000944">
    <property type="entry name" value="Tscrpt_reg_Rrf2"/>
</dbReference>
<dbReference type="Gene3D" id="1.10.10.10">
    <property type="entry name" value="Winged helix-like DNA-binding domain superfamily/Winged helix DNA-binding domain"/>
    <property type="match status" value="1"/>
</dbReference>
<accession>A0A1Z3NCL8</accession>
<name>A0A1Z3NCL8_BDEBC</name>
<dbReference type="EMBL" id="CP020946">
    <property type="protein sequence ID" value="ASD65214.1"/>
    <property type="molecule type" value="Genomic_DNA"/>
</dbReference>
<dbReference type="InterPro" id="IPR036390">
    <property type="entry name" value="WH_DNA-bd_sf"/>
</dbReference>
<dbReference type="GO" id="GO:0005829">
    <property type="term" value="C:cytosol"/>
    <property type="evidence" value="ECO:0007669"/>
    <property type="project" value="TreeGrafter"/>
</dbReference>
<protein>
    <submittedName>
        <fullName evidence="1">Transcriptional regulator</fullName>
    </submittedName>
</protein>
<dbReference type="PANTHER" id="PTHR33221">
    <property type="entry name" value="WINGED HELIX-TURN-HELIX TRANSCRIPTIONAL REGULATOR, RRF2 FAMILY"/>
    <property type="match status" value="1"/>
</dbReference>
<dbReference type="SUPFAM" id="SSF46785">
    <property type="entry name" value="Winged helix' DNA-binding domain"/>
    <property type="match status" value="1"/>
</dbReference>
<evidence type="ECO:0000313" key="1">
    <source>
        <dbReference type="EMBL" id="ASD65214.1"/>
    </source>
</evidence>
<organism evidence="1 2">
    <name type="scientific">Bdellovibrio bacteriovorus</name>
    <dbReference type="NCBI Taxonomy" id="959"/>
    <lineage>
        <taxon>Bacteria</taxon>
        <taxon>Pseudomonadati</taxon>
        <taxon>Bdellovibrionota</taxon>
        <taxon>Bdellovibrionia</taxon>
        <taxon>Bdellovibrionales</taxon>
        <taxon>Pseudobdellovibrionaceae</taxon>
        <taxon>Bdellovibrio</taxon>
    </lineage>
</organism>